<comment type="subunit">
    <text evidence="6">HflC and HflK may interact to form a multimeric complex.</text>
</comment>
<accession>A0ABU2WMX3</accession>
<dbReference type="PANTHER" id="PTHR43327">
    <property type="entry name" value="STOMATIN-LIKE PROTEIN 2, MITOCHONDRIAL"/>
    <property type="match status" value="1"/>
</dbReference>
<keyword evidence="9" id="KW-0645">Protease</keyword>
<comment type="function">
    <text evidence="6">HflC and HflK could encode or regulate a protease.</text>
</comment>
<protein>
    <recommendedName>
        <fullName evidence="6">Protein HflK</fullName>
    </recommendedName>
</protein>
<feature type="compositionally biased region" description="Low complexity" evidence="7">
    <location>
        <begin position="347"/>
        <end position="362"/>
    </location>
</feature>
<evidence type="ECO:0000256" key="4">
    <source>
        <dbReference type="ARBA" id="ARBA00022989"/>
    </source>
</evidence>
<keyword evidence="9" id="KW-0378">Hydrolase</keyword>
<dbReference type="InterPro" id="IPR036013">
    <property type="entry name" value="Band_7/SPFH_dom_sf"/>
</dbReference>
<comment type="subcellular location">
    <subcellularLocation>
        <location evidence="1">Membrane</location>
        <topology evidence="1">Single-pass membrane protein</topology>
    </subcellularLocation>
</comment>
<dbReference type="NCBIfam" id="TIGR01933">
    <property type="entry name" value="hflK"/>
    <property type="match status" value="1"/>
</dbReference>
<reference evidence="9 10" key="1">
    <citation type="submission" date="2023-09" db="EMBL/GenBank/DDBJ databases">
        <authorList>
            <person name="Rey-Velasco X."/>
        </authorList>
    </citation>
    <scope>NUCLEOTIDE SEQUENCE [LARGE SCALE GENOMIC DNA]</scope>
    <source>
        <strain evidence="9 10">W345</strain>
    </source>
</reference>
<dbReference type="SMART" id="SM00244">
    <property type="entry name" value="PHB"/>
    <property type="match status" value="1"/>
</dbReference>
<evidence type="ECO:0000256" key="2">
    <source>
        <dbReference type="ARBA" id="ARBA00006971"/>
    </source>
</evidence>
<evidence type="ECO:0000256" key="3">
    <source>
        <dbReference type="ARBA" id="ARBA00022692"/>
    </source>
</evidence>
<evidence type="ECO:0000259" key="8">
    <source>
        <dbReference type="SMART" id="SM00244"/>
    </source>
</evidence>
<name>A0ABU2WMX3_9GAMM</name>
<keyword evidence="10" id="KW-1185">Reference proteome</keyword>
<evidence type="ECO:0000256" key="5">
    <source>
        <dbReference type="ARBA" id="ARBA00023136"/>
    </source>
</evidence>
<dbReference type="InterPro" id="IPR001107">
    <property type="entry name" value="Band_7"/>
</dbReference>
<dbReference type="Gene3D" id="3.30.479.30">
    <property type="entry name" value="Band 7 domain"/>
    <property type="match status" value="1"/>
</dbReference>
<gene>
    <name evidence="9" type="primary">hflK</name>
    <name evidence="9" type="ORF">RM530_15105</name>
</gene>
<sequence>MAWNEPGGGRDPWNNNGGGRRSGGNTPDVDEILKRLKARFGGRDGKGGKGFSGAVLLLLLAIVALWGASGFYMVNEREQAVVLRFGAYSRTEGPGLRWHVPWPFEREEKVNVTEVRESTDRSSMLTEDENIVELELKVQYRVTSAENYLFSVKDPDATLRQATRSAVRQIVGRNTFDFVVIEGRQAVADRARTLLQDILDGYETGLIVMQVNMIDARAPAQVQDAFLDAIKAREDQQRFKNEAESYSNERLPQARGTAARQVSQATGYRDSVVAEAEGDVARFTQLLTEYEKAPKVTRQRMYLDALEDVMSRTGKVLVDASEANPMLYLPLDQLMKNRSDATTDGKTTSSLPSTSSNSSSNDNRLRERERR</sequence>
<evidence type="ECO:0000256" key="7">
    <source>
        <dbReference type="SAM" id="MobiDB-lite"/>
    </source>
</evidence>
<keyword evidence="3 6" id="KW-0812">Transmembrane</keyword>
<feature type="transmembrane region" description="Helical" evidence="6">
    <location>
        <begin position="51"/>
        <end position="74"/>
    </location>
</feature>
<evidence type="ECO:0000313" key="10">
    <source>
        <dbReference type="Proteomes" id="UP001254608"/>
    </source>
</evidence>
<proteinExistence type="inferred from homology"/>
<dbReference type="EMBL" id="JAVRIC010000024">
    <property type="protein sequence ID" value="MDT0498676.1"/>
    <property type="molecule type" value="Genomic_DNA"/>
</dbReference>
<comment type="caution">
    <text evidence="9">The sequence shown here is derived from an EMBL/GenBank/DDBJ whole genome shotgun (WGS) entry which is preliminary data.</text>
</comment>
<evidence type="ECO:0000256" key="6">
    <source>
        <dbReference type="RuleBase" id="RU364113"/>
    </source>
</evidence>
<dbReference type="CDD" id="cd03404">
    <property type="entry name" value="SPFH_HflK"/>
    <property type="match status" value="1"/>
</dbReference>
<dbReference type="SUPFAM" id="SSF117892">
    <property type="entry name" value="Band 7/SPFH domain"/>
    <property type="match status" value="1"/>
</dbReference>
<feature type="domain" description="Band 7" evidence="8">
    <location>
        <begin position="69"/>
        <end position="230"/>
    </location>
</feature>
<keyword evidence="4 6" id="KW-1133">Transmembrane helix</keyword>
<dbReference type="Pfam" id="PF12221">
    <property type="entry name" value="HflK_N"/>
    <property type="match status" value="1"/>
</dbReference>
<dbReference type="RefSeq" id="WP_311366088.1">
    <property type="nucleotide sequence ID" value="NZ_JAVRIC010000024.1"/>
</dbReference>
<dbReference type="InterPro" id="IPR020980">
    <property type="entry name" value="Membrane_HflK_N"/>
</dbReference>
<dbReference type="GO" id="GO:0006508">
    <property type="term" value="P:proteolysis"/>
    <property type="evidence" value="ECO:0007669"/>
    <property type="project" value="UniProtKB-KW"/>
</dbReference>
<dbReference type="Pfam" id="PF01145">
    <property type="entry name" value="Band_7"/>
    <property type="match status" value="1"/>
</dbReference>
<dbReference type="Proteomes" id="UP001254608">
    <property type="component" value="Unassembled WGS sequence"/>
</dbReference>
<feature type="region of interest" description="Disordered" evidence="7">
    <location>
        <begin position="1"/>
        <end position="28"/>
    </location>
</feature>
<dbReference type="PANTHER" id="PTHR43327:SF2">
    <property type="entry name" value="MODULATOR OF FTSH PROTEASE HFLK"/>
    <property type="match status" value="1"/>
</dbReference>
<comment type="similarity">
    <text evidence="2 6">Belongs to the band 7/mec-2 family. HflK subfamily.</text>
</comment>
<feature type="region of interest" description="Disordered" evidence="7">
    <location>
        <begin position="339"/>
        <end position="371"/>
    </location>
</feature>
<dbReference type="GO" id="GO:0008233">
    <property type="term" value="F:peptidase activity"/>
    <property type="evidence" value="ECO:0007669"/>
    <property type="project" value="UniProtKB-KW"/>
</dbReference>
<dbReference type="InterPro" id="IPR050710">
    <property type="entry name" value="Band7/mec-2_domain"/>
</dbReference>
<dbReference type="InterPro" id="IPR010201">
    <property type="entry name" value="HflK"/>
</dbReference>
<keyword evidence="5 6" id="KW-0472">Membrane</keyword>
<feature type="compositionally biased region" description="Gly residues" evidence="7">
    <location>
        <begin position="1"/>
        <end position="22"/>
    </location>
</feature>
<organism evidence="9 10">
    <name type="scientific">Banduia mediterranea</name>
    <dbReference type="NCBI Taxonomy" id="3075609"/>
    <lineage>
        <taxon>Bacteria</taxon>
        <taxon>Pseudomonadati</taxon>
        <taxon>Pseudomonadota</taxon>
        <taxon>Gammaproteobacteria</taxon>
        <taxon>Nevskiales</taxon>
        <taxon>Algiphilaceae</taxon>
        <taxon>Banduia</taxon>
    </lineage>
</organism>
<evidence type="ECO:0000313" key="9">
    <source>
        <dbReference type="EMBL" id="MDT0498676.1"/>
    </source>
</evidence>
<evidence type="ECO:0000256" key="1">
    <source>
        <dbReference type="ARBA" id="ARBA00004167"/>
    </source>
</evidence>